<gene>
    <name evidence="5" type="ORF">GCM10011444_23790</name>
</gene>
<reference evidence="6" key="1">
    <citation type="journal article" date="2019" name="Int. J. Syst. Evol. Microbiol.">
        <title>The Global Catalogue of Microorganisms (GCM) 10K type strain sequencing project: providing services to taxonomists for standard genome sequencing and annotation.</title>
        <authorList>
            <consortium name="The Broad Institute Genomics Platform"/>
            <consortium name="The Broad Institute Genome Sequencing Center for Infectious Disease"/>
            <person name="Wu L."/>
            <person name="Ma J."/>
        </authorList>
    </citation>
    <scope>NUCLEOTIDE SEQUENCE [LARGE SCALE GENOMIC DNA]</scope>
    <source>
        <strain evidence="6">CCM 8681</strain>
    </source>
</reference>
<proteinExistence type="predicted"/>
<protein>
    <submittedName>
        <fullName evidence="5">AraC family transcriptional regulator</fullName>
    </submittedName>
</protein>
<sequence length="305" mass="35712">MKDLKHFKKVADYHKLANISSPEHPLISLVDYSKVNYVDNIETLRWQQDYYTIGLKRNIPYKFFYGQQEYDFDEGVMTFIAPHQIMSLESNPNVKAKEPTGWLLLVHPDFLWNTSLAESIKRYEFFNYSVNESLFLSEKEETMMEDLLKNIQREYQANIDKFSQQIIVSQLELLLNYANRFYERQFITRQIANHQISEQLNKLLTDYFNNDNLIDKGLPTVSFVAEHLNLSPNYLSNLLKSITGQSTQQHIHNKLIEKAKLKLSSTALSVSEIAYSLGFEQAASFSKLFKNKTEMSPLEFRKAFN</sequence>
<name>A0ABQ2C1H1_9FLAO</name>
<dbReference type="Proteomes" id="UP000624701">
    <property type="component" value="Unassembled WGS sequence"/>
</dbReference>
<evidence type="ECO:0000313" key="5">
    <source>
        <dbReference type="EMBL" id="GGI58070.1"/>
    </source>
</evidence>
<keyword evidence="1" id="KW-0805">Transcription regulation</keyword>
<comment type="caution">
    <text evidence="5">The sequence shown here is derived from an EMBL/GenBank/DDBJ whole genome shotgun (WGS) entry which is preliminary data.</text>
</comment>
<dbReference type="Pfam" id="PF12833">
    <property type="entry name" value="HTH_18"/>
    <property type="match status" value="1"/>
</dbReference>
<dbReference type="PANTHER" id="PTHR43280:SF32">
    <property type="entry name" value="TRANSCRIPTIONAL REGULATORY PROTEIN"/>
    <property type="match status" value="1"/>
</dbReference>
<evidence type="ECO:0000256" key="2">
    <source>
        <dbReference type="ARBA" id="ARBA00023125"/>
    </source>
</evidence>
<dbReference type="Gene3D" id="1.10.10.60">
    <property type="entry name" value="Homeodomain-like"/>
    <property type="match status" value="2"/>
</dbReference>
<dbReference type="PROSITE" id="PS01124">
    <property type="entry name" value="HTH_ARAC_FAMILY_2"/>
    <property type="match status" value="1"/>
</dbReference>
<keyword evidence="2" id="KW-0238">DNA-binding</keyword>
<dbReference type="EMBL" id="BMDQ01000003">
    <property type="protein sequence ID" value="GGI58070.1"/>
    <property type="molecule type" value="Genomic_DNA"/>
</dbReference>
<keyword evidence="3" id="KW-0804">Transcription</keyword>
<feature type="domain" description="HTH araC/xylS-type" evidence="4">
    <location>
        <begin position="198"/>
        <end position="303"/>
    </location>
</feature>
<dbReference type="SUPFAM" id="SSF46689">
    <property type="entry name" value="Homeodomain-like"/>
    <property type="match status" value="1"/>
</dbReference>
<dbReference type="PANTHER" id="PTHR43280">
    <property type="entry name" value="ARAC-FAMILY TRANSCRIPTIONAL REGULATOR"/>
    <property type="match status" value="1"/>
</dbReference>
<dbReference type="PRINTS" id="PR00032">
    <property type="entry name" value="HTHARAC"/>
</dbReference>
<dbReference type="RefSeq" id="WP_188374973.1">
    <property type="nucleotide sequence ID" value="NZ_BMDQ01000003.1"/>
</dbReference>
<dbReference type="InterPro" id="IPR020449">
    <property type="entry name" value="Tscrpt_reg_AraC-type_HTH"/>
</dbReference>
<keyword evidence="6" id="KW-1185">Reference proteome</keyword>
<evidence type="ECO:0000256" key="1">
    <source>
        <dbReference type="ARBA" id="ARBA00023015"/>
    </source>
</evidence>
<evidence type="ECO:0000259" key="4">
    <source>
        <dbReference type="PROSITE" id="PS01124"/>
    </source>
</evidence>
<dbReference type="InterPro" id="IPR018060">
    <property type="entry name" value="HTH_AraC"/>
</dbReference>
<organism evidence="5 6">
    <name type="scientific">Winogradskyella haliclonae</name>
    <dbReference type="NCBI Taxonomy" id="2048558"/>
    <lineage>
        <taxon>Bacteria</taxon>
        <taxon>Pseudomonadati</taxon>
        <taxon>Bacteroidota</taxon>
        <taxon>Flavobacteriia</taxon>
        <taxon>Flavobacteriales</taxon>
        <taxon>Flavobacteriaceae</taxon>
        <taxon>Winogradskyella</taxon>
    </lineage>
</organism>
<dbReference type="InterPro" id="IPR009057">
    <property type="entry name" value="Homeodomain-like_sf"/>
</dbReference>
<dbReference type="SMART" id="SM00342">
    <property type="entry name" value="HTH_ARAC"/>
    <property type="match status" value="1"/>
</dbReference>
<evidence type="ECO:0000313" key="6">
    <source>
        <dbReference type="Proteomes" id="UP000624701"/>
    </source>
</evidence>
<accession>A0ABQ2C1H1</accession>
<evidence type="ECO:0000256" key="3">
    <source>
        <dbReference type="ARBA" id="ARBA00023163"/>
    </source>
</evidence>